<evidence type="ECO:0000256" key="1">
    <source>
        <dbReference type="ARBA" id="ARBA00023016"/>
    </source>
</evidence>
<dbReference type="SUPFAM" id="SSF52317">
    <property type="entry name" value="Class I glutamine amidotransferase-like"/>
    <property type="match status" value="1"/>
</dbReference>
<feature type="chain" id="PRO_5021828537" evidence="4">
    <location>
        <begin position="20"/>
        <end position="249"/>
    </location>
</feature>
<reference evidence="6 7" key="1">
    <citation type="journal article" date="2015" name="Stand. Genomic Sci.">
        <title>Genomic Encyclopedia of Bacterial and Archaeal Type Strains, Phase III: the genomes of soil and plant-associated and newly described type strains.</title>
        <authorList>
            <person name="Whitman W.B."/>
            <person name="Woyke T."/>
            <person name="Klenk H.P."/>
            <person name="Zhou Y."/>
            <person name="Lilburn T.G."/>
            <person name="Beck B.J."/>
            <person name="De Vos P."/>
            <person name="Vandamme P."/>
            <person name="Eisen J.A."/>
            <person name="Garrity G."/>
            <person name="Hugenholtz P."/>
            <person name="Kyrpides N.C."/>
        </authorList>
    </citation>
    <scope>NUCLEOTIDE SEQUENCE [LARGE SCALE GENOMIC DNA]</scope>
    <source>
        <strain evidence="6 7">CGMCC 1.6855</strain>
    </source>
</reference>
<evidence type="ECO:0000313" key="7">
    <source>
        <dbReference type="Proteomes" id="UP000315908"/>
    </source>
</evidence>
<feature type="domain" description="DJ-1/PfpI" evidence="5">
    <location>
        <begin position="53"/>
        <end position="244"/>
    </location>
</feature>
<comment type="similarity">
    <text evidence="3">Belongs to the peptidase C56 family. HSP31-like subfamily.</text>
</comment>
<dbReference type="InterPro" id="IPR029062">
    <property type="entry name" value="Class_I_gatase-like"/>
</dbReference>
<comment type="caution">
    <text evidence="6">The sequence shown here is derived from an EMBL/GenBank/DDBJ whole genome shotgun (WGS) entry which is preliminary data.</text>
</comment>
<dbReference type="Gene3D" id="3.40.50.880">
    <property type="match status" value="1"/>
</dbReference>
<accession>A0A562MG56</accession>
<evidence type="ECO:0000313" key="6">
    <source>
        <dbReference type="EMBL" id="TWI18852.1"/>
    </source>
</evidence>
<gene>
    <name evidence="6" type="ORF">IQ31_02980</name>
</gene>
<evidence type="ECO:0000256" key="4">
    <source>
        <dbReference type="SAM" id="SignalP"/>
    </source>
</evidence>
<dbReference type="EMBL" id="VLKR01000015">
    <property type="protein sequence ID" value="TWI18852.1"/>
    <property type="molecule type" value="Genomic_DNA"/>
</dbReference>
<evidence type="ECO:0000256" key="3">
    <source>
        <dbReference type="ARBA" id="ARBA00038493"/>
    </source>
</evidence>
<keyword evidence="2" id="KW-0456">Lyase</keyword>
<organism evidence="6 7">
    <name type="scientific">Sphingobacterium siyangense</name>
    <dbReference type="NCBI Taxonomy" id="459529"/>
    <lineage>
        <taxon>Bacteria</taxon>
        <taxon>Pseudomonadati</taxon>
        <taxon>Bacteroidota</taxon>
        <taxon>Sphingobacteriia</taxon>
        <taxon>Sphingobacteriales</taxon>
        <taxon>Sphingobacteriaceae</taxon>
        <taxon>Sphingobacterium</taxon>
    </lineage>
</organism>
<dbReference type="GO" id="GO:0008233">
    <property type="term" value="F:peptidase activity"/>
    <property type="evidence" value="ECO:0007669"/>
    <property type="project" value="UniProtKB-KW"/>
</dbReference>
<keyword evidence="6" id="KW-0645">Protease</keyword>
<sequence length="249" mass="27438">MNKLKLLLMTFLVSVSAFSQTKNSEKMKQKILFVVTSHAEKGNTGEKTGYYLSEVAHPWKVLTEAGYEIDFVSPKGGNPPVDGFDLNDPINKEFWENEYYHNKISNSLKPEEVKASDYVAIHYAGGHGAMWDLPNDEAIAKIAADIYEQNGVVAAVCHGPAGLVNIKLSNGKYLIDGKKLNGFTNEEETIVGLTNVVPFLLEDELKKRGGVFEKSEPWKVHVVSDQRLVTGQNPQSATEVGEAIKAALK</sequence>
<dbReference type="GO" id="GO:0019172">
    <property type="term" value="F:glyoxalase III activity"/>
    <property type="evidence" value="ECO:0007669"/>
    <property type="project" value="TreeGrafter"/>
</dbReference>
<dbReference type="GO" id="GO:0019243">
    <property type="term" value="P:methylglyoxal catabolic process to D-lactate via S-lactoyl-glutathione"/>
    <property type="evidence" value="ECO:0007669"/>
    <property type="project" value="TreeGrafter"/>
</dbReference>
<keyword evidence="1" id="KW-0346">Stress response</keyword>
<evidence type="ECO:0000259" key="5">
    <source>
        <dbReference type="Pfam" id="PF01965"/>
    </source>
</evidence>
<name>A0A562MG56_9SPHI</name>
<dbReference type="Pfam" id="PF01965">
    <property type="entry name" value="DJ-1_PfpI"/>
    <property type="match status" value="1"/>
</dbReference>
<dbReference type="InterPro" id="IPR050325">
    <property type="entry name" value="Prot/Nucl_acid_deglycase"/>
</dbReference>
<evidence type="ECO:0000256" key="2">
    <source>
        <dbReference type="ARBA" id="ARBA00023239"/>
    </source>
</evidence>
<keyword evidence="4" id="KW-0732">Signal</keyword>
<dbReference type="GO" id="GO:0006508">
    <property type="term" value="P:proteolysis"/>
    <property type="evidence" value="ECO:0007669"/>
    <property type="project" value="UniProtKB-KW"/>
</dbReference>
<feature type="signal peptide" evidence="4">
    <location>
        <begin position="1"/>
        <end position="19"/>
    </location>
</feature>
<dbReference type="CDD" id="cd03141">
    <property type="entry name" value="GATase1_Hsp31_like"/>
    <property type="match status" value="1"/>
</dbReference>
<keyword evidence="6" id="KW-0378">Hydrolase</keyword>
<dbReference type="AlphaFoldDB" id="A0A562MG56"/>
<dbReference type="GO" id="GO:0005737">
    <property type="term" value="C:cytoplasm"/>
    <property type="evidence" value="ECO:0007669"/>
    <property type="project" value="TreeGrafter"/>
</dbReference>
<dbReference type="PANTHER" id="PTHR48094">
    <property type="entry name" value="PROTEIN/NUCLEIC ACID DEGLYCASE DJ-1-RELATED"/>
    <property type="match status" value="1"/>
</dbReference>
<dbReference type="Proteomes" id="UP000315908">
    <property type="component" value="Unassembled WGS sequence"/>
</dbReference>
<proteinExistence type="inferred from homology"/>
<dbReference type="OrthoDB" id="9792284at2"/>
<dbReference type="PANTHER" id="PTHR48094:SF11">
    <property type="entry name" value="GLUTATHIONE-INDEPENDENT GLYOXALASE HSP31-RELATED"/>
    <property type="match status" value="1"/>
</dbReference>
<dbReference type="InterPro" id="IPR002818">
    <property type="entry name" value="DJ-1/PfpI"/>
</dbReference>
<protein>
    <submittedName>
        <fullName evidence="6">Putative intracellular protease/amidase</fullName>
    </submittedName>
</protein>